<evidence type="ECO:0000313" key="3">
    <source>
        <dbReference type="Proteomes" id="UP000479710"/>
    </source>
</evidence>
<dbReference type="Gene3D" id="3.40.640.10">
    <property type="entry name" value="Type I PLP-dependent aspartate aminotransferase-like (Major domain)"/>
    <property type="match status" value="1"/>
</dbReference>
<reference evidence="2 3" key="1">
    <citation type="submission" date="2019-11" db="EMBL/GenBank/DDBJ databases">
        <title>Whole genome sequence of Oryza granulata.</title>
        <authorList>
            <person name="Li W."/>
        </authorList>
    </citation>
    <scope>NUCLEOTIDE SEQUENCE [LARGE SCALE GENOMIC DNA]</scope>
    <source>
        <strain evidence="3">cv. Menghai</strain>
        <tissue evidence="2">Leaf</tissue>
    </source>
</reference>
<dbReference type="AlphaFoldDB" id="A0A6G1DDD4"/>
<feature type="region of interest" description="Disordered" evidence="1">
    <location>
        <begin position="38"/>
        <end position="90"/>
    </location>
</feature>
<keyword evidence="3" id="KW-1185">Reference proteome</keyword>
<comment type="caution">
    <text evidence="2">The sequence shown here is derived from an EMBL/GenBank/DDBJ whole genome shotgun (WGS) entry which is preliminary data.</text>
</comment>
<protein>
    <recommendedName>
        <fullName evidence="4">Aminotransferase class V domain-containing protein</fullName>
    </recommendedName>
</protein>
<evidence type="ECO:0000313" key="2">
    <source>
        <dbReference type="EMBL" id="KAF0910421.1"/>
    </source>
</evidence>
<dbReference type="InterPro" id="IPR015421">
    <property type="entry name" value="PyrdxlP-dep_Trfase_major"/>
</dbReference>
<name>A0A6G1DDD4_9ORYZ</name>
<dbReference type="Proteomes" id="UP000479710">
    <property type="component" value="Unassembled WGS sequence"/>
</dbReference>
<sequence length="90" mass="9606">MEMSHRGKEFDTTIKKAEADLHVLLAVHDTHEVLFLQGGELSESGKEGEEEESKQSLPGGEMGLEGEDDGKEVGGGRGWPLAASLKGEQG</sequence>
<dbReference type="EMBL" id="SPHZ02000006">
    <property type="protein sequence ID" value="KAF0910421.1"/>
    <property type="molecule type" value="Genomic_DNA"/>
</dbReference>
<dbReference type="OrthoDB" id="1703350at2759"/>
<evidence type="ECO:0008006" key="4">
    <source>
        <dbReference type="Google" id="ProtNLM"/>
    </source>
</evidence>
<evidence type="ECO:0000256" key="1">
    <source>
        <dbReference type="SAM" id="MobiDB-lite"/>
    </source>
</evidence>
<accession>A0A6G1DDD4</accession>
<organism evidence="2 3">
    <name type="scientific">Oryza meyeriana var. granulata</name>
    <dbReference type="NCBI Taxonomy" id="110450"/>
    <lineage>
        <taxon>Eukaryota</taxon>
        <taxon>Viridiplantae</taxon>
        <taxon>Streptophyta</taxon>
        <taxon>Embryophyta</taxon>
        <taxon>Tracheophyta</taxon>
        <taxon>Spermatophyta</taxon>
        <taxon>Magnoliopsida</taxon>
        <taxon>Liliopsida</taxon>
        <taxon>Poales</taxon>
        <taxon>Poaceae</taxon>
        <taxon>BOP clade</taxon>
        <taxon>Oryzoideae</taxon>
        <taxon>Oryzeae</taxon>
        <taxon>Oryzinae</taxon>
        <taxon>Oryza</taxon>
        <taxon>Oryza meyeriana</taxon>
    </lineage>
</organism>
<gene>
    <name evidence="2" type="ORF">E2562_002886</name>
</gene>
<proteinExistence type="predicted"/>